<organism evidence="1 2">
    <name type="scientific">Glaciimonas immobilis</name>
    <dbReference type="NCBI Taxonomy" id="728004"/>
    <lineage>
        <taxon>Bacteria</taxon>
        <taxon>Pseudomonadati</taxon>
        <taxon>Pseudomonadota</taxon>
        <taxon>Betaproteobacteria</taxon>
        <taxon>Burkholderiales</taxon>
        <taxon>Oxalobacteraceae</taxon>
        <taxon>Glaciimonas</taxon>
    </lineage>
</organism>
<reference evidence="1 2" key="1">
    <citation type="submission" date="2020-08" db="EMBL/GenBank/DDBJ databases">
        <title>Genomic Encyclopedia of Type Strains, Phase IV (KMG-IV): sequencing the most valuable type-strain genomes for metagenomic binning, comparative biology and taxonomic classification.</title>
        <authorList>
            <person name="Goeker M."/>
        </authorList>
    </citation>
    <scope>NUCLEOTIDE SEQUENCE [LARGE SCALE GENOMIC DNA]</scope>
    <source>
        <strain evidence="1 2">DSM 23240</strain>
    </source>
</reference>
<evidence type="ECO:0000313" key="2">
    <source>
        <dbReference type="Proteomes" id="UP000571084"/>
    </source>
</evidence>
<sequence length="49" mass="5761">MIILNNKGINAVEDLNFYQLSRSLEFARSRTIFRSKRGEFALPSSHYLR</sequence>
<evidence type="ECO:0000313" key="1">
    <source>
        <dbReference type="EMBL" id="MBB5199394.1"/>
    </source>
</evidence>
<dbReference type="EMBL" id="JACHHQ010000002">
    <property type="protein sequence ID" value="MBB5199394.1"/>
    <property type="molecule type" value="Genomic_DNA"/>
</dbReference>
<dbReference type="AlphaFoldDB" id="A0A840RRQ7"/>
<proteinExistence type="predicted"/>
<dbReference type="Proteomes" id="UP000571084">
    <property type="component" value="Unassembled WGS sequence"/>
</dbReference>
<name>A0A840RRQ7_9BURK</name>
<gene>
    <name evidence="1" type="ORF">HNR39_001221</name>
</gene>
<keyword evidence="2" id="KW-1185">Reference proteome</keyword>
<protein>
    <submittedName>
        <fullName evidence="1">Uncharacterized protein</fullName>
    </submittedName>
</protein>
<comment type="caution">
    <text evidence="1">The sequence shown here is derived from an EMBL/GenBank/DDBJ whole genome shotgun (WGS) entry which is preliminary data.</text>
</comment>
<accession>A0A840RRQ7</accession>